<comment type="caution">
    <text evidence="1">The sequence shown here is derived from an EMBL/GenBank/DDBJ whole genome shotgun (WGS) entry which is preliminary data.</text>
</comment>
<dbReference type="Proteomes" id="UP000636505">
    <property type="component" value="Unassembled WGS sequence"/>
</dbReference>
<evidence type="ECO:0000313" key="1">
    <source>
        <dbReference type="EMBL" id="MBE9080070.1"/>
    </source>
</evidence>
<protein>
    <submittedName>
        <fullName evidence="1">Uncharacterized protein</fullName>
    </submittedName>
</protein>
<gene>
    <name evidence="1" type="ORF">IQ241_22720</name>
</gene>
<organism evidence="1 2">
    <name type="scientific">Vasconcelosia minhoensis LEGE 07310</name>
    <dbReference type="NCBI Taxonomy" id="915328"/>
    <lineage>
        <taxon>Bacteria</taxon>
        <taxon>Bacillati</taxon>
        <taxon>Cyanobacteriota</taxon>
        <taxon>Cyanophyceae</taxon>
        <taxon>Nodosilineales</taxon>
        <taxon>Cymatolegaceae</taxon>
        <taxon>Vasconcelosia</taxon>
        <taxon>Vasconcelosia minhoensis</taxon>
    </lineage>
</organism>
<name>A0A8J7AT92_9CYAN</name>
<evidence type="ECO:0000313" key="2">
    <source>
        <dbReference type="Proteomes" id="UP000636505"/>
    </source>
</evidence>
<accession>A0A8J7AT92</accession>
<keyword evidence="2" id="KW-1185">Reference proteome</keyword>
<sequence length="97" mass="10839">MTAGIPATSADKANLGTPRPQSRVVLYSGLTGFLYYGYYEWMIQDELRAYQGKGVIPGLNLVVGLRQIHFLSEYWARLADRSVSDPIAERLPFLSNS</sequence>
<reference evidence="1" key="1">
    <citation type="submission" date="2020-10" db="EMBL/GenBank/DDBJ databases">
        <authorList>
            <person name="Castelo-Branco R."/>
            <person name="Eusebio N."/>
            <person name="Adriana R."/>
            <person name="Vieira A."/>
            <person name="Brugerolle De Fraissinette N."/>
            <person name="Rezende De Castro R."/>
            <person name="Schneider M.P."/>
            <person name="Vasconcelos V."/>
            <person name="Leao P.N."/>
        </authorList>
    </citation>
    <scope>NUCLEOTIDE SEQUENCE</scope>
    <source>
        <strain evidence="1">LEGE 07310</strain>
    </source>
</reference>
<dbReference type="AlphaFoldDB" id="A0A8J7AT92"/>
<dbReference type="EMBL" id="JADEXG010000081">
    <property type="protein sequence ID" value="MBE9080070.1"/>
    <property type="molecule type" value="Genomic_DNA"/>
</dbReference>
<proteinExistence type="predicted"/>